<accession>A0A1S4D6Z2</accession>
<dbReference type="PANTHER" id="PTHR11439">
    <property type="entry name" value="GAG-POL-RELATED RETROTRANSPOSON"/>
    <property type="match status" value="1"/>
</dbReference>
<dbReference type="AlphaFoldDB" id="A0A1S4D6Z2"/>
<protein>
    <submittedName>
        <fullName evidence="1">Uncharacterized protein</fullName>
    </submittedName>
</protein>
<proteinExistence type="predicted"/>
<reference evidence="1" key="1">
    <citation type="submission" date="2025-08" db="UniProtKB">
        <authorList>
            <consortium name="RefSeq"/>
        </authorList>
    </citation>
    <scope>IDENTIFICATION</scope>
</reference>
<organism evidence="1">
    <name type="scientific">Nicotiana tabacum</name>
    <name type="common">Common tobacco</name>
    <dbReference type="NCBI Taxonomy" id="4097"/>
    <lineage>
        <taxon>Eukaryota</taxon>
        <taxon>Viridiplantae</taxon>
        <taxon>Streptophyta</taxon>
        <taxon>Embryophyta</taxon>
        <taxon>Tracheophyta</taxon>
        <taxon>Spermatophyta</taxon>
        <taxon>Magnoliopsida</taxon>
        <taxon>eudicotyledons</taxon>
        <taxon>Gunneridae</taxon>
        <taxon>Pentapetalae</taxon>
        <taxon>asterids</taxon>
        <taxon>lamiids</taxon>
        <taxon>Solanales</taxon>
        <taxon>Solanaceae</taxon>
        <taxon>Nicotianoideae</taxon>
        <taxon>Nicotianeae</taxon>
        <taxon>Nicotiana</taxon>
    </lineage>
</organism>
<dbReference type="STRING" id="4097.A0A1S4D6Z2"/>
<sequence>MDEPGYLTNETMYRGIIGSLLYLTASRRDILFSTGLCARFQSNPKESHLKVAKRTLRYLKRTQDLVLYYHSGENFDLIGYADVDYAGYLQKTVALDNALKENKEKTKRRRLAKSRLVDEEDLPPENVVEAEDEKVHEEPAPLVRKTSKKTVFVKERKVSPAKVAKTGGQESVEKEKSGEKGKFVEKENVLGKKSISRRSQAVVRNLVPPRRP</sequence>
<name>A0A1S4D6Z2_TOBAC</name>
<dbReference type="PaxDb" id="4097-A0A1S4D6Z2"/>
<dbReference type="KEGG" id="nta:107826664"/>
<dbReference type="OrthoDB" id="1110994at2759"/>
<gene>
    <name evidence="1" type="primary">LOC107826664</name>
</gene>
<dbReference type="RefSeq" id="XP_016509152.1">
    <property type="nucleotide sequence ID" value="XM_016653666.1"/>
</dbReference>
<dbReference type="PANTHER" id="PTHR11439:SF486">
    <property type="entry name" value="RLK (RECEPTOR-LIKE KINASE) PROTEIN, PUTATIVE-RELATED"/>
    <property type="match status" value="1"/>
</dbReference>
<evidence type="ECO:0000313" key="1">
    <source>
        <dbReference type="RefSeq" id="XP_016509152.1"/>
    </source>
</evidence>